<dbReference type="AlphaFoldDB" id="A0A9N9KBE5"/>
<sequence length="79" mass="9384">IILDDQAFTVLKNPKFQDMLKYLQPNIQIPLANTIKQDLNKSYKKSKQDINQNLQYDFDNDLENLKDKDPEKLNNIIFK</sequence>
<evidence type="ECO:0000313" key="1">
    <source>
        <dbReference type="EMBL" id="CAG8821535.1"/>
    </source>
</evidence>
<accession>A0A9N9KBE5</accession>
<keyword evidence="2" id="KW-1185">Reference proteome</keyword>
<gene>
    <name evidence="1" type="ORF">CPELLU_LOCUS19738</name>
</gene>
<organism evidence="1 2">
    <name type="scientific">Cetraspora pellucida</name>
    <dbReference type="NCBI Taxonomy" id="1433469"/>
    <lineage>
        <taxon>Eukaryota</taxon>
        <taxon>Fungi</taxon>
        <taxon>Fungi incertae sedis</taxon>
        <taxon>Mucoromycota</taxon>
        <taxon>Glomeromycotina</taxon>
        <taxon>Glomeromycetes</taxon>
        <taxon>Diversisporales</taxon>
        <taxon>Gigasporaceae</taxon>
        <taxon>Cetraspora</taxon>
    </lineage>
</organism>
<protein>
    <submittedName>
        <fullName evidence="1">6658_t:CDS:1</fullName>
    </submittedName>
</protein>
<name>A0A9N9KBE5_9GLOM</name>
<feature type="non-terminal residue" evidence="1">
    <location>
        <position position="1"/>
    </location>
</feature>
<evidence type="ECO:0000313" key="2">
    <source>
        <dbReference type="Proteomes" id="UP000789759"/>
    </source>
</evidence>
<dbReference type="EMBL" id="CAJVQA010050525">
    <property type="protein sequence ID" value="CAG8821535.1"/>
    <property type="molecule type" value="Genomic_DNA"/>
</dbReference>
<reference evidence="1" key="1">
    <citation type="submission" date="2021-06" db="EMBL/GenBank/DDBJ databases">
        <authorList>
            <person name="Kallberg Y."/>
            <person name="Tangrot J."/>
            <person name="Rosling A."/>
        </authorList>
    </citation>
    <scope>NUCLEOTIDE SEQUENCE</scope>
    <source>
        <strain evidence="1">FL966</strain>
    </source>
</reference>
<comment type="caution">
    <text evidence="1">The sequence shown here is derived from an EMBL/GenBank/DDBJ whole genome shotgun (WGS) entry which is preliminary data.</text>
</comment>
<proteinExistence type="predicted"/>
<dbReference type="Proteomes" id="UP000789759">
    <property type="component" value="Unassembled WGS sequence"/>
</dbReference>
<feature type="non-terminal residue" evidence="1">
    <location>
        <position position="79"/>
    </location>
</feature>